<feature type="region of interest" description="Disordered" evidence="1">
    <location>
        <begin position="1"/>
        <end position="29"/>
    </location>
</feature>
<reference evidence="3 5" key="2">
    <citation type="submission" date="2017-12" db="EMBL/GenBank/DDBJ databases">
        <title>The characterization of oligonucleotides binding to NgAgo.</title>
        <authorList>
            <person name="Jiang L."/>
            <person name="He B."/>
            <person name="Kang J."/>
            <person name="Yu M."/>
            <person name="Li N."/>
            <person name="Fang Y."/>
            <person name="Tang Z."/>
            <person name="Wu P."/>
            <person name="Yao P."/>
            <person name="Huang J."/>
        </authorList>
    </citation>
    <scope>NUCLEOTIDE SEQUENCE [LARGE SCALE GENOMIC DNA]</scope>
    <source>
        <strain evidence="3 5">SP2</strain>
        <tissue evidence="3">Freeze-dried powder thallus</tissue>
    </source>
</reference>
<feature type="region of interest" description="Disordered" evidence="1">
    <location>
        <begin position="66"/>
        <end position="138"/>
    </location>
</feature>
<comment type="caution">
    <text evidence="2">The sequence shown here is derived from an EMBL/GenBank/DDBJ whole genome shotgun (WGS) entry which is preliminary data.</text>
</comment>
<evidence type="ECO:0000313" key="5">
    <source>
        <dbReference type="Proteomes" id="UP000234484"/>
    </source>
</evidence>
<feature type="compositionally biased region" description="Basic residues" evidence="1">
    <location>
        <begin position="129"/>
        <end position="138"/>
    </location>
</feature>
<evidence type="ECO:0000313" key="3">
    <source>
        <dbReference type="EMBL" id="PLK19627.1"/>
    </source>
</evidence>
<dbReference type="AlphaFoldDB" id="L9Y173"/>
<dbReference type="EMBL" id="PKKI01000045">
    <property type="protein sequence ID" value="PLK19627.1"/>
    <property type="molecule type" value="Genomic_DNA"/>
</dbReference>
<organism evidence="2 4">
    <name type="scientific">Natronobacterium gregoryi (strain ATCC 43098 / DSM 3393 / CCM 3738 / CIP 104747 / IAM 13177 / JCM 8860 / NBRC 102187 / NCIMB 2189 / SP2)</name>
    <dbReference type="NCBI Taxonomy" id="797304"/>
    <lineage>
        <taxon>Archaea</taxon>
        <taxon>Methanobacteriati</taxon>
        <taxon>Methanobacteriota</taxon>
        <taxon>Stenosarchaea group</taxon>
        <taxon>Halobacteria</taxon>
        <taxon>Halobacteriales</taxon>
        <taxon>Natrialbaceae</taxon>
        <taxon>Natronobacterium</taxon>
    </lineage>
</organism>
<dbReference type="EMBL" id="AOIC01000076">
    <property type="protein sequence ID" value="ELY67844.1"/>
    <property type="molecule type" value="Genomic_DNA"/>
</dbReference>
<gene>
    <name evidence="2" type="ORF">C490_10560</name>
    <name evidence="3" type="ORF">CYV19_13950</name>
</gene>
<name>L9Y173_NATGS</name>
<evidence type="ECO:0000313" key="4">
    <source>
        <dbReference type="Proteomes" id="UP000011613"/>
    </source>
</evidence>
<evidence type="ECO:0000256" key="1">
    <source>
        <dbReference type="SAM" id="MobiDB-lite"/>
    </source>
</evidence>
<feature type="compositionally biased region" description="Basic and acidic residues" evidence="1">
    <location>
        <begin position="112"/>
        <end position="121"/>
    </location>
</feature>
<evidence type="ECO:0000313" key="2">
    <source>
        <dbReference type="EMBL" id="ELY67844.1"/>
    </source>
</evidence>
<sequence>MTKRRGRATNGHRKTRGEDVIPDCSASRPLSRDRVVELTKTPGELTTRWWAADGYVPATATASPLEFVSRSPTNEVPSFPPGDRRRSGHEARSVSIRVPIDRETAGVSRGRAKLEAFRDEETQTASRTTRPRGRIVSL</sequence>
<dbReference type="Proteomes" id="UP000011613">
    <property type="component" value="Unassembled WGS sequence"/>
</dbReference>
<proteinExistence type="predicted"/>
<reference evidence="2 4" key="1">
    <citation type="journal article" date="2014" name="PLoS Genet.">
        <title>Phylogenetically driven sequencing of extremely halophilic archaea reveals strategies for static and dynamic osmo-response.</title>
        <authorList>
            <person name="Becker E.A."/>
            <person name="Seitzer P.M."/>
            <person name="Tritt A."/>
            <person name="Larsen D."/>
            <person name="Krusor M."/>
            <person name="Yao A.I."/>
            <person name="Wu D."/>
            <person name="Madern D."/>
            <person name="Eisen J.A."/>
            <person name="Darling A.E."/>
            <person name="Facciotti M.T."/>
        </authorList>
    </citation>
    <scope>NUCLEOTIDE SEQUENCE [LARGE SCALE GENOMIC DNA]</scope>
    <source>
        <strain evidence="2 4">SP2</strain>
    </source>
</reference>
<feature type="compositionally biased region" description="Basic residues" evidence="1">
    <location>
        <begin position="1"/>
        <end position="15"/>
    </location>
</feature>
<dbReference type="Proteomes" id="UP000234484">
    <property type="component" value="Unassembled WGS sequence"/>
</dbReference>
<accession>L9Y173</accession>
<protein>
    <submittedName>
        <fullName evidence="2">Uncharacterized protein</fullName>
    </submittedName>
</protein>
<feature type="compositionally biased region" description="Basic and acidic residues" evidence="1">
    <location>
        <begin position="82"/>
        <end position="92"/>
    </location>
</feature>